<name>A0ABT6KB20_9CYAN</name>
<evidence type="ECO:0000313" key="2">
    <source>
        <dbReference type="Proteomes" id="UP001159386"/>
    </source>
</evidence>
<dbReference type="Proteomes" id="UP001159386">
    <property type="component" value="Unassembled WGS sequence"/>
</dbReference>
<comment type="caution">
    <text evidence="1">The sequence shown here is derived from an EMBL/GenBank/DDBJ whole genome shotgun (WGS) entry which is preliminary data.</text>
</comment>
<evidence type="ECO:0000313" key="1">
    <source>
        <dbReference type="EMBL" id="MDH6105041.1"/>
    </source>
</evidence>
<proteinExistence type="predicted"/>
<organism evidence="1 2">
    <name type="scientific">Anabaenopsis tanganyikae CS-531</name>
    <dbReference type="NCBI Taxonomy" id="2785304"/>
    <lineage>
        <taxon>Bacteria</taxon>
        <taxon>Bacillati</taxon>
        <taxon>Cyanobacteriota</taxon>
        <taxon>Cyanophyceae</taxon>
        <taxon>Nostocales</taxon>
        <taxon>Nodulariaceae</taxon>
        <taxon>Anabaenopsis</taxon>
        <taxon>Anabaenopsis tanganyikae</taxon>
    </lineage>
</organism>
<sequence length="92" mass="10426">MICEGKTTEDKEGKWTRKILYGQWSFKGLFFLPRIQTLYWFSPVVTLSTLSTKSCPCQGRGLDLIVSVPHSPFPIPHSLFPVPVFPIPCSLK</sequence>
<keyword evidence="2" id="KW-1185">Reference proteome</keyword>
<reference evidence="1 2" key="1">
    <citation type="journal article" date="2023" name="J. Phycol.">
        <title>Chrysosporum ovalisporum is synonymous with the true-branching cyanobacterium Umezakia natans (Nostocales/Aphanizomenonaceae).</title>
        <authorList>
            <person name="McGregor G.B."/>
            <person name="Sendall B.C."/>
            <person name="Niiyama Y."/>
            <person name="Tuji A."/>
            <person name="Willis A."/>
        </authorList>
    </citation>
    <scope>NUCLEOTIDE SEQUENCE [LARGE SCALE GENOMIC DNA]</scope>
    <source>
        <strain evidence="1 2">CS-531</strain>
    </source>
</reference>
<dbReference type="EMBL" id="JANQDF010000035">
    <property type="protein sequence ID" value="MDH6105041.1"/>
    <property type="molecule type" value="Genomic_DNA"/>
</dbReference>
<accession>A0ABT6KB20</accession>
<protein>
    <submittedName>
        <fullName evidence="1">Uncharacterized protein</fullName>
    </submittedName>
</protein>
<gene>
    <name evidence="1" type="ORF">NWP22_04000</name>
</gene>
<dbReference type="RefSeq" id="WP_280801545.1">
    <property type="nucleotide sequence ID" value="NZ_JANQDF010000035.1"/>
</dbReference>